<dbReference type="Proteomes" id="UP000604046">
    <property type="component" value="Unassembled WGS sequence"/>
</dbReference>
<feature type="compositionally biased region" description="Low complexity" evidence="1">
    <location>
        <begin position="140"/>
        <end position="155"/>
    </location>
</feature>
<gene>
    <name evidence="2" type="ORF">SNAT2548_LOCUS25398</name>
</gene>
<feature type="region of interest" description="Disordered" evidence="1">
    <location>
        <begin position="1"/>
        <end position="52"/>
    </location>
</feature>
<name>A0A812S2B0_9DINO</name>
<sequence length="375" mass="40410">MLGTERSFGPITPRVRSDLVAKPDVRPNSPAEVPRPSAYSPRDGGYVAPGTATPRKITFVPAQRKVAVVSLGARPCHNTGGHARSESGIVGSRLDCSYALRPGPPRHVRVVPGEAKTAPCTPNPLYRSVRRGSPPPPQLPSAALSATAPSAGKAAGEPSRSRLRPLVLPAWPSTVAWTTFQPGTSPCTVERQISTASVSSEMGRPATASSTPRVVSLRSWPRTLSYTTSFRSPSPSPRLYSAPVRPLPSSGSFQVVRATSPPVVQIDLTQEHRQASEAARRVSGSNRQAVQHPPVADIQASTGYRPGRELQREDPPEATDGAKTDEETTDDESQELNEEDWSARSRERARYREDGFLPTAERLELCGRMPKTVLL</sequence>
<feature type="region of interest" description="Disordered" evidence="1">
    <location>
        <begin position="271"/>
        <end position="358"/>
    </location>
</feature>
<evidence type="ECO:0000313" key="2">
    <source>
        <dbReference type="EMBL" id="CAE7458504.1"/>
    </source>
</evidence>
<evidence type="ECO:0000256" key="1">
    <source>
        <dbReference type="SAM" id="MobiDB-lite"/>
    </source>
</evidence>
<evidence type="ECO:0000313" key="3">
    <source>
        <dbReference type="Proteomes" id="UP000604046"/>
    </source>
</evidence>
<proteinExistence type="predicted"/>
<dbReference type="OrthoDB" id="10603406at2759"/>
<dbReference type="AlphaFoldDB" id="A0A812S2B0"/>
<feature type="compositionally biased region" description="Basic and acidic residues" evidence="1">
    <location>
        <begin position="271"/>
        <end position="280"/>
    </location>
</feature>
<accession>A0A812S2B0</accession>
<feature type="compositionally biased region" description="Acidic residues" evidence="1">
    <location>
        <begin position="327"/>
        <end position="340"/>
    </location>
</feature>
<organism evidence="2 3">
    <name type="scientific">Symbiodinium natans</name>
    <dbReference type="NCBI Taxonomy" id="878477"/>
    <lineage>
        <taxon>Eukaryota</taxon>
        <taxon>Sar</taxon>
        <taxon>Alveolata</taxon>
        <taxon>Dinophyceae</taxon>
        <taxon>Suessiales</taxon>
        <taxon>Symbiodiniaceae</taxon>
        <taxon>Symbiodinium</taxon>
    </lineage>
</organism>
<feature type="compositionally biased region" description="Basic and acidic residues" evidence="1">
    <location>
        <begin position="15"/>
        <end position="25"/>
    </location>
</feature>
<comment type="caution">
    <text evidence="2">The sequence shown here is derived from an EMBL/GenBank/DDBJ whole genome shotgun (WGS) entry which is preliminary data.</text>
</comment>
<reference evidence="2" key="1">
    <citation type="submission" date="2021-02" db="EMBL/GenBank/DDBJ databases">
        <authorList>
            <person name="Dougan E. K."/>
            <person name="Rhodes N."/>
            <person name="Thang M."/>
            <person name="Chan C."/>
        </authorList>
    </citation>
    <scope>NUCLEOTIDE SEQUENCE</scope>
</reference>
<keyword evidence="3" id="KW-1185">Reference proteome</keyword>
<feature type="compositionally biased region" description="Basic and acidic residues" evidence="1">
    <location>
        <begin position="306"/>
        <end position="326"/>
    </location>
</feature>
<feature type="compositionally biased region" description="Basic and acidic residues" evidence="1">
    <location>
        <begin position="341"/>
        <end position="358"/>
    </location>
</feature>
<protein>
    <submittedName>
        <fullName evidence="2">Uncharacterized protein</fullName>
    </submittedName>
</protein>
<feature type="region of interest" description="Disordered" evidence="1">
    <location>
        <begin position="107"/>
        <end position="161"/>
    </location>
</feature>
<dbReference type="EMBL" id="CAJNDS010002391">
    <property type="protein sequence ID" value="CAE7458504.1"/>
    <property type="molecule type" value="Genomic_DNA"/>
</dbReference>